<evidence type="ECO:0000313" key="12">
    <source>
        <dbReference type="Proteomes" id="UP000034410"/>
    </source>
</evidence>
<dbReference type="PIRSF" id="PIRSF005901">
    <property type="entry name" value="EF-P"/>
    <property type="match status" value="1"/>
</dbReference>
<dbReference type="UniPathway" id="UPA00345"/>
<dbReference type="GO" id="GO:0005829">
    <property type="term" value="C:cytosol"/>
    <property type="evidence" value="ECO:0007669"/>
    <property type="project" value="UniProtKB-ARBA"/>
</dbReference>
<evidence type="ECO:0000259" key="9">
    <source>
        <dbReference type="SMART" id="SM00841"/>
    </source>
</evidence>
<dbReference type="SUPFAM" id="SSF50249">
    <property type="entry name" value="Nucleic acid-binding proteins"/>
    <property type="match status" value="2"/>
</dbReference>
<dbReference type="Gene3D" id="2.30.30.30">
    <property type="match status" value="1"/>
</dbReference>
<dbReference type="HAMAP" id="MF_00141">
    <property type="entry name" value="EF_P"/>
    <property type="match status" value="1"/>
</dbReference>
<evidence type="ECO:0000256" key="3">
    <source>
        <dbReference type="ARBA" id="ARBA00009479"/>
    </source>
</evidence>
<evidence type="ECO:0000256" key="2">
    <source>
        <dbReference type="ARBA" id="ARBA00004815"/>
    </source>
</evidence>
<dbReference type="InterPro" id="IPR014722">
    <property type="entry name" value="Rib_uL2_dom2"/>
</dbReference>
<keyword evidence="6" id="KW-0648">Protein biosynthesis</keyword>
<evidence type="ECO:0000256" key="8">
    <source>
        <dbReference type="HAMAP-Rule" id="MF_00646"/>
    </source>
</evidence>
<keyword evidence="4" id="KW-0963">Cytoplasm</keyword>
<dbReference type="PANTHER" id="PTHR30053:SF14">
    <property type="entry name" value="TRANSLATION ELONGATION FACTOR KOW-LIKE DOMAIN-CONTAINING PROTEIN"/>
    <property type="match status" value="1"/>
</dbReference>
<dbReference type="PROSITE" id="PS01275">
    <property type="entry name" value="EFP"/>
    <property type="match status" value="1"/>
</dbReference>
<organism evidence="11 12">
    <name type="scientific">Sedimenticola thiotaurini</name>
    <dbReference type="NCBI Taxonomy" id="1543721"/>
    <lineage>
        <taxon>Bacteria</taxon>
        <taxon>Pseudomonadati</taxon>
        <taxon>Pseudomonadota</taxon>
        <taxon>Gammaproteobacteria</taxon>
        <taxon>Chromatiales</taxon>
        <taxon>Sedimenticolaceae</taxon>
        <taxon>Sedimenticola</taxon>
    </lineage>
</organism>
<dbReference type="GO" id="GO:0003746">
    <property type="term" value="F:translation elongation factor activity"/>
    <property type="evidence" value="ECO:0007669"/>
    <property type="project" value="UniProtKB-UniRule"/>
</dbReference>
<dbReference type="InterPro" id="IPR013185">
    <property type="entry name" value="Transl_elong_KOW-like"/>
</dbReference>
<evidence type="ECO:0000256" key="1">
    <source>
        <dbReference type="ARBA" id="ARBA00004496"/>
    </source>
</evidence>
<dbReference type="PATRIC" id="fig|1543721.4.peg.1071"/>
<dbReference type="InterPro" id="IPR013852">
    <property type="entry name" value="Transl_elong_P/YeiP_CS"/>
</dbReference>
<dbReference type="InterPro" id="IPR008991">
    <property type="entry name" value="Translation_prot_SH3-like_sf"/>
</dbReference>
<dbReference type="NCBIfam" id="NF003392">
    <property type="entry name" value="PRK04542.1"/>
    <property type="match status" value="1"/>
</dbReference>
<dbReference type="Pfam" id="PF01132">
    <property type="entry name" value="EFP"/>
    <property type="match status" value="1"/>
</dbReference>
<keyword evidence="7" id="KW-0379">Hydroxylation</keyword>
<dbReference type="EMBL" id="CP011412">
    <property type="protein sequence ID" value="AKH19843.1"/>
    <property type="molecule type" value="Genomic_DNA"/>
</dbReference>
<name>A0A0F7JYW2_9GAMM</name>
<comment type="pathway">
    <text evidence="2">Protein biosynthesis; polypeptide chain elongation.</text>
</comment>
<dbReference type="KEGG" id="seds:AAY24_05170"/>
<protein>
    <recommendedName>
        <fullName evidence="8">Elongation factor P-like protein</fullName>
    </recommendedName>
</protein>
<dbReference type="GO" id="GO:0043043">
    <property type="term" value="P:peptide biosynthetic process"/>
    <property type="evidence" value="ECO:0007669"/>
    <property type="project" value="InterPro"/>
</dbReference>
<sequence>MPKACDLKRGVIVEINGAPHVVKQVETKSPSSRGAATLYKVRFTNLQTRQKLDESYKGDDLLQGIDCLRPQVQYSYLDGDQYVFMDMEDYSQYAINREDIEDQVGYLTEGLEGITALLVDGKLLGIELPQSVSLTITDTAPGIKGATATGRTKPATLTTGLEIQVPEYLEPGETIKINTGTGKFISRA</sequence>
<dbReference type="HAMAP" id="MF_00646">
    <property type="entry name" value="EFP"/>
    <property type="match status" value="1"/>
</dbReference>
<dbReference type="InterPro" id="IPR020599">
    <property type="entry name" value="Transl_elong_fac_P/YeiP"/>
</dbReference>
<dbReference type="Pfam" id="PF08207">
    <property type="entry name" value="EFP_N"/>
    <property type="match status" value="1"/>
</dbReference>
<accession>A0A0F7JYW2</accession>
<dbReference type="InterPro" id="IPR015365">
    <property type="entry name" value="Elong-fact-P_C"/>
</dbReference>
<dbReference type="Proteomes" id="UP000034410">
    <property type="component" value="Chromosome"/>
</dbReference>
<dbReference type="FunFam" id="2.40.50.140:FF:000004">
    <property type="entry name" value="Elongation factor P"/>
    <property type="match status" value="1"/>
</dbReference>
<evidence type="ECO:0000256" key="4">
    <source>
        <dbReference type="ARBA" id="ARBA00022490"/>
    </source>
</evidence>
<dbReference type="PANTHER" id="PTHR30053">
    <property type="entry name" value="ELONGATION FACTOR P"/>
    <property type="match status" value="1"/>
</dbReference>
<comment type="similarity">
    <text evidence="3 8">Belongs to the elongation factor P family.</text>
</comment>
<evidence type="ECO:0000256" key="5">
    <source>
        <dbReference type="ARBA" id="ARBA00022768"/>
    </source>
</evidence>
<dbReference type="NCBIfam" id="NF001810">
    <property type="entry name" value="PRK00529.1"/>
    <property type="match status" value="1"/>
</dbReference>
<dbReference type="Pfam" id="PF09285">
    <property type="entry name" value="Elong-fact-P_C"/>
    <property type="match status" value="1"/>
</dbReference>
<dbReference type="FunFam" id="2.40.50.140:FF:000009">
    <property type="entry name" value="Elongation factor P"/>
    <property type="match status" value="1"/>
</dbReference>
<dbReference type="Gene3D" id="2.40.50.140">
    <property type="entry name" value="Nucleic acid-binding proteins"/>
    <property type="match status" value="2"/>
</dbReference>
<dbReference type="CDD" id="cd05794">
    <property type="entry name" value="S1_EF-P_repeat_2"/>
    <property type="match status" value="1"/>
</dbReference>
<keyword evidence="12" id="KW-1185">Reference proteome</keyword>
<reference evidence="11 12" key="1">
    <citation type="journal article" date="2015" name="Genome Announc.">
        <title>Complete Genome Sequence of Sedimenticola thiotaurini Strain SIP-G1, a Polyphosphate- and Polyhydroxyalkanoate-Accumulating Sulfur-Oxidizing Gammaproteobacterium Isolated from Salt Marsh Sediments.</title>
        <authorList>
            <person name="Flood B.E."/>
            <person name="Jones D.S."/>
            <person name="Bailey J.V."/>
        </authorList>
    </citation>
    <scope>NUCLEOTIDE SEQUENCE [LARGE SCALE GENOMIC DNA]</scope>
    <source>
        <strain evidence="11 12">SIP-G1</strain>
    </source>
</reference>
<dbReference type="SMART" id="SM00841">
    <property type="entry name" value="Elong-fact-P_C"/>
    <property type="match status" value="1"/>
</dbReference>
<gene>
    <name evidence="11" type="ORF">AAY24_05170</name>
</gene>
<dbReference type="CDD" id="cd04470">
    <property type="entry name" value="S1_EF-P_repeat_1"/>
    <property type="match status" value="1"/>
</dbReference>
<proteinExistence type="inferred from homology"/>
<evidence type="ECO:0000313" key="11">
    <source>
        <dbReference type="EMBL" id="AKH19843.1"/>
    </source>
</evidence>
<evidence type="ECO:0000259" key="10">
    <source>
        <dbReference type="SMART" id="SM01185"/>
    </source>
</evidence>
<feature type="domain" description="Elongation factor P C-terminal" evidence="9">
    <location>
        <begin position="132"/>
        <end position="187"/>
    </location>
</feature>
<evidence type="ECO:0000256" key="6">
    <source>
        <dbReference type="ARBA" id="ARBA00022917"/>
    </source>
</evidence>
<evidence type="ECO:0000256" key="7">
    <source>
        <dbReference type="ARBA" id="ARBA00023278"/>
    </source>
</evidence>
<dbReference type="InterPro" id="IPR011897">
    <property type="entry name" value="Transl_elong_p-like_YeiP"/>
</dbReference>
<comment type="subcellular location">
    <subcellularLocation>
        <location evidence="1">Cytoplasm</location>
    </subcellularLocation>
</comment>
<keyword evidence="5 11" id="KW-0251">Elongation factor</keyword>
<dbReference type="InterPro" id="IPR001059">
    <property type="entry name" value="Transl_elong_P/YeiP_cen"/>
</dbReference>
<dbReference type="InterPro" id="IPR011768">
    <property type="entry name" value="Transl_elongation_fac_P"/>
</dbReference>
<dbReference type="SUPFAM" id="SSF50104">
    <property type="entry name" value="Translation proteins SH3-like domain"/>
    <property type="match status" value="1"/>
</dbReference>
<dbReference type="SMART" id="SM01185">
    <property type="entry name" value="EFP"/>
    <property type="match status" value="1"/>
</dbReference>
<dbReference type="OrthoDB" id="9801844at2"/>
<dbReference type="RefSeq" id="WP_046858779.1">
    <property type="nucleotide sequence ID" value="NZ_CP011412.1"/>
</dbReference>
<dbReference type="AlphaFoldDB" id="A0A0F7JYW2"/>
<dbReference type="InterPro" id="IPR012340">
    <property type="entry name" value="NA-bd_OB-fold"/>
</dbReference>
<feature type="domain" description="Translation elongation factor P/YeiP central" evidence="10">
    <location>
        <begin position="69"/>
        <end position="124"/>
    </location>
</feature>